<dbReference type="InterPro" id="IPR028994">
    <property type="entry name" value="Integrin_alpha_N"/>
</dbReference>
<dbReference type="InterPro" id="IPR013517">
    <property type="entry name" value="FG-GAP"/>
</dbReference>
<dbReference type="Pfam" id="PF13517">
    <property type="entry name" value="FG-GAP_3"/>
    <property type="match status" value="2"/>
</dbReference>
<keyword evidence="1" id="KW-0732">Signal</keyword>
<dbReference type="PANTHER" id="PTHR44103:SF1">
    <property type="entry name" value="PROPROTEIN CONVERTASE P"/>
    <property type="match status" value="1"/>
</dbReference>
<evidence type="ECO:0000256" key="1">
    <source>
        <dbReference type="ARBA" id="ARBA00022729"/>
    </source>
</evidence>
<dbReference type="Proteomes" id="UP000184315">
    <property type="component" value="Unassembled WGS sequence"/>
</dbReference>
<dbReference type="Gene3D" id="2.130.10.130">
    <property type="entry name" value="Integrin alpha, N-terminal"/>
    <property type="match status" value="1"/>
</dbReference>
<accession>A0A1J1LGM4</accession>
<dbReference type="PANTHER" id="PTHR44103">
    <property type="entry name" value="PROPROTEIN CONVERTASE P"/>
    <property type="match status" value="1"/>
</dbReference>
<proteinExistence type="predicted"/>
<evidence type="ECO:0000313" key="3">
    <source>
        <dbReference type="EMBL" id="CUR30729.1"/>
    </source>
</evidence>
<dbReference type="AlphaFoldDB" id="A0A1J1LGM4"/>
<dbReference type="RefSeq" id="WP_072717711.1">
    <property type="nucleotide sequence ID" value="NZ_LN889782.1"/>
</dbReference>
<feature type="compositionally biased region" description="Polar residues" evidence="2">
    <location>
        <begin position="1"/>
        <end position="11"/>
    </location>
</feature>
<evidence type="ECO:0000313" key="4">
    <source>
        <dbReference type="Proteomes" id="UP000184315"/>
    </source>
</evidence>
<reference evidence="4" key="1">
    <citation type="submission" date="2015-10" db="EMBL/GenBank/DDBJ databases">
        <authorList>
            <person name="Regsiter A."/>
            <person name="william w."/>
        </authorList>
    </citation>
    <scope>NUCLEOTIDE SEQUENCE [LARGE SCALE GENOMIC DNA]</scope>
</reference>
<dbReference type="STRING" id="671072.PL9214290320"/>
<evidence type="ECO:0000256" key="2">
    <source>
        <dbReference type="SAM" id="MobiDB-lite"/>
    </source>
</evidence>
<evidence type="ECO:0008006" key="5">
    <source>
        <dbReference type="Google" id="ProtNLM"/>
    </source>
</evidence>
<keyword evidence="4" id="KW-1185">Reference proteome</keyword>
<feature type="region of interest" description="Disordered" evidence="2">
    <location>
        <begin position="1"/>
        <end position="30"/>
    </location>
</feature>
<dbReference type="SUPFAM" id="SSF69318">
    <property type="entry name" value="Integrin alpha N-terminal domain"/>
    <property type="match status" value="1"/>
</dbReference>
<name>A0A1J1LGM4_9CYAN</name>
<protein>
    <recommendedName>
        <fullName evidence="5">FG-GAP repeat protein</fullName>
    </recommendedName>
</protein>
<sequence>MTTFQEKTGAQNPLDAVRTDARGSAKPSFADLDKDGDLDAIIGDWNGTLQYWQNNGGVFTQQTGAANPFNGIDVGNNAAPAFADIDKDGDLDAFIGSRLGSIEYFQNTNGSFTQQTGTANPFNGISVEESTPSFADIDKDGDLDAFVGSKSGAIEYFQNTNGSFTQQTGTANPFNGVFVGFNSVPSFADLDRDGDLDAFIGVGSGAIENFQNTNGSFTQILNRHLRKSPNALYRYFWNL</sequence>
<gene>
    <name evidence="3" type="ORF">PL9214290320</name>
</gene>
<dbReference type="EMBL" id="CZDF01000132">
    <property type="protein sequence ID" value="CUR30729.1"/>
    <property type="molecule type" value="Genomic_DNA"/>
</dbReference>
<organism evidence="3 4">
    <name type="scientific">Planktothrix tepida PCC 9214</name>
    <dbReference type="NCBI Taxonomy" id="671072"/>
    <lineage>
        <taxon>Bacteria</taxon>
        <taxon>Bacillati</taxon>
        <taxon>Cyanobacteriota</taxon>
        <taxon>Cyanophyceae</taxon>
        <taxon>Oscillatoriophycideae</taxon>
        <taxon>Oscillatoriales</taxon>
        <taxon>Microcoleaceae</taxon>
        <taxon>Planktothrix</taxon>
    </lineage>
</organism>
<dbReference type="OrthoDB" id="465986at2"/>